<gene>
    <name evidence="3" type="ORF">ATY39_01520</name>
</gene>
<proteinExistence type="inferred from homology"/>
<dbReference type="InterPro" id="IPR008258">
    <property type="entry name" value="Transglycosylase_SLT_dom_1"/>
</dbReference>
<evidence type="ECO:0000313" key="4">
    <source>
        <dbReference type="Proteomes" id="UP000076021"/>
    </source>
</evidence>
<name>A0A143HGY8_9BACL</name>
<dbReference type="STRING" id="241244.ATY39_01520"/>
<sequence length="213" mass="22236">MSNALSNTGTQLLQLLSSSGMQNSNLSSAFNPTQLLGSLGSLSNSANSLYYNGTSPVYTPATMNYTNGSSSALNATQQPVSAAAGSGPQTSFDELITKASNMYGIPEKMIKSVIKQESGFNPSATSSAGAGGLMQLMPSTAKFLGVSNVYDAEQNIMGGTKYLKQLFDKFGGNYDLMLAGYNAGPGAVAKYGGVPPYKETMNYVQSIMNTFNA</sequence>
<protein>
    <recommendedName>
        <fullName evidence="2">Transglycosylase SLT domain-containing protein</fullName>
    </recommendedName>
</protein>
<dbReference type="InterPro" id="IPR000189">
    <property type="entry name" value="Transglyc_AS"/>
</dbReference>
<dbReference type="SUPFAM" id="SSF53955">
    <property type="entry name" value="Lysozyme-like"/>
    <property type="match status" value="1"/>
</dbReference>
<dbReference type="EMBL" id="CP014806">
    <property type="protein sequence ID" value="AMX00985.1"/>
    <property type="molecule type" value="Genomic_DNA"/>
</dbReference>
<dbReference type="GO" id="GO:0008933">
    <property type="term" value="F:peptidoglycan lytic transglycosylase activity"/>
    <property type="evidence" value="ECO:0007669"/>
    <property type="project" value="InterPro"/>
</dbReference>
<evidence type="ECO:0000313" key="3">
    <source>
        <dbReference type="EMBL" id="AMX00985.1"/>
    </source>
</evidence>
<dbReference type="PROSITE" id="PS00922">
    <property type="entry name" value="TRANSGLYCOSYLASE"/>
    <property type="match status" value="1"/>
</dbReference>
<dbReference type="KEGG" id="rst:ATY39_01520"/>
<accession>A0A143HGY8</accession>
<keyword evidence="4" id="KW-1185">Reference proteome</keyword>
<dbReference type="AlphaFoldDB" id="A0A143HGY8"/>
<feature type="domain" description="Transglycosylase SLT" evidence="2">
    <location>
        <begin position="95"/>
        <end position="194"/>
    </location>
</feature>
<dbReference type="Proteomes" id="UP000076021">
    <property type="component" value="Chromosome"/>
</dbReference>
<dbReference type="CDD" id="cd00254">
    <property type="entry name" value="LT-like"/>
    <property type="match status" value="1"/>
</dbReference>
<dbReference type="GO" id="GO:0000270">
    <property type="term" value="P:peptidoglycan metabolic process"/>
    <property type="evidence" value="ECO:0007669"/>
    <property type="project" value="InterPro"/>
</dbReference>
<evidence type="ECO:0000256" key="1">
    <source>
        <dbReference type="ARBA" id="ARBA00007734"/>
    </source>
</evidence>
<dbReference type="GO" id="GO:0016020">
    <property type="term" value="C:membrane"/>
    <property type="evidence" value="ECO:0007669"/>
    <property type="project" value="InterPro"/>
</dbReference>
<comment type="similarity">
    <text evidence="1">Belongs to the transglycosylase Slt family.</text>
</comment>
<evidence type="ECO:0000259" key="2">
    <source>
        <dbReference type="Pfam" id="PF01464"/>
    </source>
</evidence>
<reference evidence="4" key="2">
    <citation type="submission" date="2016-03" db="EMBL/GenBank/DDBJ databases">
        <authorList>
            <person name="Ploux O."/>
        </authorList>
    </citation>
    <scope>NUCLEOTIDE SEQUENCE [LARGE SCALE GENOMIC DNA]</scope>
    <source>
        <strain evidence="4">PP9</strain>
    </source>
</reference>
<dbReference type="PANTHER" id="PTHR37423">
    <property type="entry name" value="SOLUBLE LYTIC MUREIN TRANSGLYCOSYLASE-RELATED"/>
    <property type="match status" value="1"/>
</dbReference>
<dbReference type="InterPro" id="IPR023346">
    <property type="entry name" value="Lysozyme-like_dom_sf"/>
</dbReference>
<dbReference type="Pfam" id="PF01464">
    <property type="entry name" value="SLT"/>
    <property type="match status" value="1"/>
</dbReference>
<reference evidence="3 4" key="1">
    <citation type="journal article" date="2016" name="Genome Announc.">
        <title>Whole-Genome Sequence of Rummeliibacillus stabekisii Strain PP9 Isolated from Antarctic Soil.</title>
        <authorList>
            <person name="da Mota F.F."/>
            <person name="Vollu R.E."/>
            <person name="Jurelevicius D."/>
            <person name="Seldin L."/>
        </authorList>
    </citation>
    <scope>NUCLEOTIDE SEQUENCE [LARGE SCALE GENOMIC DNA]</scope>
    <source>
        <strain evidence="3 4">PP9</strain>
    </source>
</reference>
<organism evidence="3 4">
    <name type="scientific">Rummeliibacillus stabekisii</name>
    <dbReference type="NCBI Taxonomy" id="241244"/>
    <lineage>
        <taxon>Bacteria</taxon>
        <taxon>Bacillati</taxon>
        <taxon>Bacillota</taxon>
        <taxon>Bacilli</taxon>
        <taxon>Bacillales</taxon>
        <taxon>Caryophanaceae</taxon>
        <taxon>Rummeliibacillus</taxon>
    </lineage>
</organism>
<dbReference type="PANTHER" id="PTHR37423:SF2">
    <property type="entry name" value="MEMBRANE-BOUND LYTIC MUREIN TRANSGLYCOSYLASE C"/>
    <property type="match status" value="1"/>
</dbReference>
<dbReference type="Gene3D" id="1.10.530.10">
    <property type="match status" value="1"/>
</dbReference>